<dbReference type="EMBL" id="LAZR01018760">
    <property type="protein sequence ID" value="KKL95115.1"/>
    <property type="molecule type" value="Genomic_DNA"/>
</dbReference>
<accession>A0A0F9IMT8</accession>
<reference evidence="1" key="1">
    <citation type="journal article" date="2015" name="Nature">
        <title>Complex archaea that bridge the gap between prokaryotes and eukaryotes.</title>
        <authorList>
            <person name="Spang A."/>
            <person name="Saw J.H."/>
            <person name="Jorgensen S.L."/>
            <person name="Zaremba-Niedzwiedzka K."/>
            <person name="Martijn J."/>
            <person name="Lind A.E."/>
            <person name="van Eijk R."/>
            <person name="Schleper C."/>
            <person name="Guy L."/>
            <person name="Ettema T.J."/>
        </authorList>
    </citation>
    <scope>NUCLEOTIDE SEQUENCE</scope>
</reference>
<organism evidence="1">
    <name type="scientific">marine sediment metagenome</name>
    <dbReference type="NCBI Taxonomy" id="412755"/>
    <lineage>
        <taxon>unclassified sequences</taxon>
        <taxon>metagenomes</taxon>
        <taxon>ecological metagenomes</taxon>
    </lineage>
</organism>
<sequence>PWYGYMPGGQAPNNWNYQNQAIDELTEKAYSGNFLNEDEYWDMALKGLELGLKDAVRIYVCYQNRYYAANRERFNRRMVYGLGDGLNKWSLVTADTTDGILRITGFSAKGSLFMGAWDPIGVDGFSDEYSMVVAEPASDVAYFESPVNAIMTPLRAEVKDLETRVGRNDEGEVVGRIPVPADAIMFNSATKKWEKIGAGIKAMSRGTYFFKLGNYHHGRPINIAAILYRDALRIEWMNRDGEDDKYYDSSFESNIKPGQKTLVGYVINKDATITSYFNYHFPPSRERVASWGAPGITVAGGRGVNVSWEIYEACALLVAEGSASGTVYSFTFGEAVEPDLLRKSSVDDIRARLVEMKDSKWIPFGMRGYISEAEAVYSYEAAIKWIDEKGHAFIGSGPFMIEKYDPVSNFMELSAFRDPSYPYKSDYWPKHFETYAVQIDSLEMPSRVARTAAEGLPVTIYVSEILYPDGTRSPAENAEVSIMLITLTEEISFTAKKVETGIYEAVVPAGTLKGLEPGSYTILANAEVKGAVPAAIASTTTVY</sequence>
<evidence type="ECO:0008006" key="2">
    <source>
        <dbReference type="Google" id="ProtNLM"/>
    </source>
</evidence>
<feature type="non-terminal residue" evidence="1">
    <location>
        <position position="1"/>
    </location>
</feature>
<proteinExistence type="predicted"/>
<protein>
    <recommendedName>
        <fullName evidence="2">Solute-binding protein family 5 domain-containing protein</fullName>
    </recommendedName>
</protein>
<dbReference type="AlphaFoldDB" id="A0A0F9IMT8"/>
<gene>
    <name evidence="1" type="ORF">LCGC14_1857870</name>
</gene>
<comment type="caution">
    <text evidence="1">The sequence shown here is derived from an EMBL/GenBank/DDBJ whole genome shotgun (WGS) entry which is preliminary data.</text>
</comment>
<evidence type="ECO:0000313" key="1">
    <source>
        <dbReference type="EMBL" id="KKL95115.1"/>
    </source>
</evidence>
<name>A0A0F9IMT8_9ZZZZ</name>